<evidence type="ECO:0000256" key="4">
    <source>
        <dbReference type="ARBA" id="ARBA00022540"/>
    </source>
</evidence>
<evidence type="ECO:0000256" key="2">
    <source>
        <dbReference type="ARBA" id="ARBA00007251"/>
    </source>
</evidence>
<dbReference type="InterPro" id="IPR037171">
    <property type="entry name" value="NagB/RpiA_transferase-like"/>
</dbReference>
<accession>A0A292Q5B1</accession>
<dbReference type="AlphaFoldDB" id="A0A292Q5B1"/>
<evidence type="ECO:0000256" key="1">
    <source>
        <dbReference type="ARBA" id="ARBA00004514"/>
    </source>
</evidence>
<evidence type="ECO:0000256" key="5">
    <source>
        <dbReference type="ARBA" id="ARBA00022917"/>
    </source>
</evidence>
<dbReference type="InterPro" id="IPR042529">
    <property type="entry name" value="IF_2B-like_C"/>
</dbReference>
<evidence type="ECO:0000256" key="9">
    <source>
        <dbReference type="RuleBase" id="RU003814"/>
    </source>
</evidence>
<keyword evidence="5" id="KW-0648">Protein biosynthesis</keyword>
<comment type="subcellular location">
    <subcellularLocation>
        <location evidence="1">Cytoplasm</location>
        <location evidence="1">Cytosol</location>
    </subcellularLocation>
</comment>
<sequence length="332" mass="36445">MSRQTIPNPSDKHSGSKPGIVYSEMGEFDILGHYSRLLEEDPSKSMPIAAIESLCALCDGIEANTIHELLSTIQIGSDTLKEAVPNAISLTAGCDLFTKFITRHSHDDPRDFDTFKRKLQSNGHLFAQRARKARSIVAENGLKMVMNNPVIFVHGYSRCVMAVLLNAREEGRQFKVICTETRPSCQGLRTAKELRAAGISVAVIDDNAVTYAMNKATFALVGAEGTLTDASIINVMGTQNVALAARNIDRPFYVATETHKFVDMFPVDQYMIPVKQNVIVFDPEGVEGAMSQEGLAFVDYVDPKYITSFVTEIGLMSPTMVGDKIITTRLEG</sequence>
<dbReference type="GO" id="GO:0003743">
    <property type="term" value="F:translation initiation factor activity"/>
    <property type="evidence" value="ECO:0007669"/>
    <property type="project" value="UniProtKB-KW"/>
</dbReference>
<evidence type="ECO:0000256" key="3">
    <source>
        <dbReference type="ARBA" id="ARBA00022490"/>
    </source>
</evidence>
<dbReference type="SUPFAM" id="SSF100950">
    <property type="entry name" value="NagB/RpiA/CoA transferase-like"/>
    <property type="match status" value="1"/>
</dbReference>
<evidence type="ECO:0000313" key="10">
    <source>
        <dbReference type="EMBL" id="CUS14281.1"/>
    </source>
</evidence>
<dbReference type="Gene3D" id="3.40.50.10470">
    <property type="entry name" value="Translation initiation factor eif-2b, domain 2"/>
    <property type="match status" value="1"/>
</dbReference>
<dbReference type="InterPro" id="IPR000649">
    <property type="entry name" value="IF-2B-related"/>
</dbReference>
<dbReference type="GO" id="GO:0005829">
    <property type="term" value="C:cytosol"/>
    <property type="evidence" value="ECO:0007669"/>
    <property type="project" value="UniProtKB-SubCell"/>
</dbReference>
<dbReference type="Pfam" id="PF01008">
    <property type="entry name" value="IF-2B"/>
    <property type="match status" value="1"/>
</dbReference>
<dbReference type="Gene3D" id="1.20.120.1070">
    <property type="entry name" value="Translation initiation factor eIF-2B, N-terminal domain"/>
    <property type="match status" value="1"/>
</dbReference>
<dbReference type="GO" id="GO:0005851">
    <property type="term" value="C:eukaryotic translation initiation factor 2B complex"/>
    <property type="evidence" value="ECO:0007669"/>
    <property type="project" value="TreeGrafter"/>
</dbReference>
<keyword evidence="3" id="KW-0963">Cytoplasm</keyword>
<dbReference type="InterPro" id="IPR042528">
    <property type="entry name" value="elF-2B_alpha_N"/>
</dbReference>
<evidence type="ECO:0000313" key="11">
    <source>
        <dbReference type="Proteomes" id="UP001412239"/>
    </source>
</evidence>
<comment type="subunit">
    <text evidence="8">Component of the translation initiation factor 2B (eIF2B) complex which is a heterodecamer of two sets of five different subunits: alpha, beta, gamma, delta and epsilon. Subunits alpha, beta and delta comprise a regulatory subcomplex and subunits epsilon and gamma comprise a catalytic subcomplex. Within the complex, the hexameric regulatory complex resides at the center, with the two heterodimeric catalytic subcomplexes bound on opposite sides.</text>
</comment>
<gene>
    <name evidence="10" type="ORF">GSTUAT00001571001</name>
</gene>
<reference evidence="10" key="1">
    <citation type="submission" date="2015-10" db="EMBL/GenBank/DDBJ databases">
        <authorList>
            <person name="Regsiter A."/>
            <person name="william w."/>
        </authorList>
    </citation>
    <scope>NUCLEOTIDE SEQUENCE</scope>
    <source>
        <strain evidence="10">Montdore</strain>
    </source>
</reference>
<evidence type="ECO:0000256" key="7">
    <source>
        <dbReference type="ARBA" id="ARBA00044236"/>
    </source>
</evidence>
<keyword evidence="4" id="KW-0396">Initiation factor</keyword>
<keyword evidence="11" id="KW-1185">Reference proteome</keyword>
<comment type="similarity">
    <text evidence="2 9">Belongs to the eIF-2B alpha/beta/delta subunits family.</text>
</comment>
<dbReference type="PANTHER" id="PTHR45860">
    <property type="entry name" value="TRANSLATION INITIATION FACTOR EIF-2B SUBUNIT ALPHA"/>
    <property type="match status" value="1"/>
</dbReference>
<dbReference type="GO" id="GO:0005085">
    <property type="term" value="F:guanyl-nucleotide exchange factor activity"/>
    <property type="evidence" value="ECO:0007669"/>
    <property type="project" value="TreeGrafter"/>
</dbReference>
<protein>
    <recommendedName>
        <fullName evidence="6">Translation initiation factor eIF2B subunit alpha</fullName>
    </recommendedName>
    <alternativeName>
        <fullName evidence="7">eIF2B GDP-GTP exchange factor subunit alpha</fullName>
    </alternativeName>
</protein>
<proteinExistence type="inferred from homology"/>
<dbReference type="InterPro" id="IPR051501">
    <property type="entry name" value="eIF2B_alpha/beta/delta"/>
</dbReference>
<evidence type="ECO:0000256" key="8">
    <source>
        <dbReference type="ARBA" id="ARBA00046432"/>
    </source>
</evidence>
<dbReference type="Proteomes" id="UP001412239">
    <property type="component" value="Unassembled WGS sequence"/>
</dbReference>
<evidence type="ECO:0000256" key="6">
    <source>
        <dbReference type="ARBA" id="ARBA00044208"/>
    </source>
</evidence>
<dbReference type="PANTHER" id="PTHR45860:SF1">
    <property type="entry name" value="TRANSLATION INITIATION FACTOR EIF-2B SUBUNIT ALPHA"/>
    <property type="match status" value="1"/>
</dbReference>
<organism evidence="10 11">
    <name type="scientific">Tuber aestivum</name>
    <name type="common">summer truffle</name>
    <dbReference type="NCBI Taxonomy" id="59557"/>
    <lineage>
        <taxon>Eukaryota</taxon>
        <taxon>Fungi</taxon>
        <taxon>Dikarya</taxon>
        <taxon>Ascomycota</taxon>
        <taxon>Pezizomycotina</taxon>
        <taxon>Pezizomycetes</taxon>
        <taxon>Pezizales</taxon>
        <taxon>Tuberaceae</taxon>
        <taxon>Tuber</taxon>
    </lineage>
</organism>
<dbReference type="EMBL" id="LN890960">
    <property type="protein sequence ID" value="CUS14281.1"/>
    <property type="molecule type" value="Genomic_DNA"/>
</dbReference>
<name>A0A292Q5B1_9PEZI</name>